<dbReference type="EMBL" id="JAEVHI010000001">
    <property type="protein sequence ID" value="KAG5302894.1"/>
    <property type="molecule type" value="Genomic_DNA"/>
</dbReference>
<keyword evidence="1" id="KW-0472">Membrane</keyword>
<protein>
    <submittedName>
        <fullName evidence="2">Uncharacterized protein</fullName>
    </submittedName>
</protein>
<proteinExistence type="predicted"/>
<evidence type="ECO:0000313" key="2">
    <source>
        <dbReference type="EMBL" id="KAG5302894.1"/>
    </source>
</evidence>
<gene>
    <name evidence="2" type="ORF">I7I52_00679</name>
</gene>
<dbReference type="VEuPathDB" id="FungiDB:I7I52_00679"/>
<comment type="caution">
    <text evidence="2">The sequence shown here is derived from an EMBL/GenBank/DDBJ whole genome shotgun (WGS) entry which is preliminary data.</text>
</comment>
<feature type="transmembrane region" description="Helical" evidence="1">
    <location>
        <begin position="56"/>
        <end position="77"/>
    </location>
</feature>
<keyword evidence="1" id="KW-1133">Transmembrane helix</keyword>
<accession>A0A8H7Z894</accession>
<dbReference type="Proteomes" id="UP000670092">
    <property type="component" value="Unassembled WGS sequence"/>
</dbReference>
<name>A0A8H7Z894_AJECA</name>
<evidence type="ECO:0000313" key="3">
    <source>
        <dbReference type="Proteomes" id="UP000670092"/>
    </source>
</evidence>
<evidence type="ECO:0000256" key="1">
    <source>
        <dbReference type="SAM" id="Phobius"/>
    </source>
</evidence>
<feature type="transmembrane region" description="Helical" evidence="1">
    <location>
        <begin position="84"/>
        <end position="104"/>
    </location>
</feature>
<dbReference type="AlphaFoldDB" id="A0A8H7Z894"/>
<organism evidence="2 3">
    <name type="scientific">Ajellomyces capsulatus</name>
    <name type="common">Darling's disease fungus</name>
    <name type="synonym">Histoplasma capsulatum</name>
    <dbReference type="NCBI Taxonomy" id="5037"/>
    <lineage>
        <taxon>Eukaryota</taxon>
        <taxon>Fungi</taxon>
        <taxon>Dikarya</taxon>
        <taxon>Ascomycota</taxon>
        <taxon>Pezizomycotina</taxon>
        <taxon>Eurotiomycetes</taxon>
        <taxon>Eurotiomycetidae</taxon>
        <taxon>Onygenales</taxon>
        <taxon>Ajellomycetaceae</taxon>
        <taxon>Histoplasma</taxon>
    </lineage>
</organism>
<sequence length="143" mass="16723">MRGRLAQKSLDSKNTHFLLFWLASWAGDRLLAFFVGSSLTDNSSHFFCLRFYFHVLYFIGLSQSIFFFSPLFLPLLFVHFSSYIFCLSYSPLFIFISIFFIFHGGDFGSPLLPLFVVLDYYPPLFVLFSPSFSLLFTFLLFLF</sequence>
<keyword evidence="1" id="KW-0812">Transmembrane</keyword>
<reference evidence="2 3" key="1">
    <citation type="submission" date="2021-01" db="EMBL/GenBank/DDBJ databases">
        <title>Chromosome-level genome assembly of a human fungal pathogen reveals clustering of transcriptionally co-regulated genes.</title>
        <authorList>
            <person name="Voorhies M."/>
            <person name="Cohen S."/>
            <person name="Shea T.P."/>
            <person name="Petrus S."/>
            <person name="Munoz J.F."/>
            <person name="Poplawski S."/>
            <person name="Goldman W.E."/>
            <person name="Michael T."/>
            <person name="Cuomo C.A."/>
            <person name="Sil A."/>
            <person name="Beyhan S."/>
        </authorList>
    </citation>
    <scope>NUCLEOTIDE SEQUENCE [LARGE SCALE GENOMIC DNA]</scope>
    <source>
        <strain evidence="2 3">G184AR</strain>
    </source>
</reference>
<feature type="transmembrane region" description="Helical" evidence="1">
    <location>
        <begin position="124"/>
        <end position="142"/>
    </location>
</feature>